<protein>
    <submittedName>
        <fullName evidence="1">Uncharacterized protein</fullName>
    </submittedName>
</protein>
<name>A0ACB0YJC8_MELEN</name>
<organism evidence="1 2">
    <name type="scientific">Meloidogyne enterolobii</name>
    <name type="common">Root-knot nematode worm</name>
    <name type="synonym">Meloidogyne mayaguensis</name>
    <dbReference type="NCBI Taxonomy" id="390850"/>
    <lineage>
        <taxon>Eukaryota</taxon>
        <taxon>Metazoa</taxon>
        <taxon>Ecdysozoa</taxon>
        <taxon>Nematoda</taxon>
        <taxon>Chromadorea</taxon>
        <taxon>Rhabditida</taxon>
        <taxon>Tylenchina</taxon>
        <taxon>Tylenchomorpha</taxon>
        <taxon>Tylenchoidea</taxon>
        <taxon>Meloidogynidae</taxon>
        <taxon>Meloidogyninae</taxon>
        <taxon>Meloidogyne</taxon>
    </lineage>
</organism>
<accession>A0ACB0YJC8</accession>
<dbReference type="EMBL" id="CAVMJV010000013">
    <property type="protein sequence ID" value="CAK5049235.1"/>
    <property type="molecule type" value="Genomic_DNA"/>
</dbReference>
<comment type="caution">
    <text evidence="1">The sequence shown here is derived from an EMBL/GenBank/DDBJ whole genome shotgun (WGS) entry which is preliminary data.</text>
</comment>
<sequence length="405" mass="47419">MFEKQNKKLDSINNAINYLKQILNKWDKDSRLIISGSLLLNAQIFDSDIDCLVVLPNKQIEINNLEIIFEEKFFGKISNKCNIKLRKCEEEENNNNSLYCLLCKDVRIQFIKKIPGRVPLIKINFLGYDFDLIFILFSLNLFNQFNSIYQNNKQPKINEIDDIIAKFVFELGGPEEINNGNNKHFGMVLALSGYRSNVQINLMTEYNKHSFRLALLTLKVWAKNNYIYGTQYGFFGGPALSIILCYILNLYGNNVPPPIFILLKNTLELFTFRFWNSPLMLEIPQNYLNIRNLLDWNLNKEAENRLKLIPTNLRNYLIKHSQIIWPIITPGFPTQNVLFNINDSTSQIIEREVNKGLQKLVILQDNINQNKPLWTVKNLCGNFLRKEEKFEEKIVSGHMFREDVY</sequence>
<gene>
    <name evidence="1" type="ORF">MENTE1834_LOCUS12994</name>
</gene>
<keyword evidence="2" id="KW-1185">Reference proteome</keyword>
<evidence type="ECO:0000313" key="1">
    <source>
        <dbReference type="EMBL" id="CAK5049235.1"/>
    </source>
</evidence>
<evidence type="ECO:0000313" key="2">
    <source>
        <dbReference type="Proteomes" id="UP001497535"/>
    </source>
</evidence>
<reference evidence="1" key="1">
    <citation type="submission" date="2023-11" db="EMBL/GenBank/DDBJ databases">
        <authorList>
            <person name="Poullet M."/>
        </authorList>
    </citation>
    <scope>NUCLEOTIDE SEQUENCE</scope>
    <source>
        <strain evidence="1">E1834</strain>
    </source>
</reference>
<dbReference type="Proteomes" id="UP001497535">
    <property type="component" value="Unassembled WGS sequence"/>
</dbReference>
<proteinExistence type="predicted"/>